<accession>A0A5N5D790</accession>
<gene>
    <name evidence="2" type="ORF">DBV05_g7890</name>
</gene>
<comment type="caution">
    <text evidence="2">The sequence shown here is derived from an EMBL/GenBank/DDBJ whole genome shotgun (WGS) entry which is preliminary data.</text>
</comment>
<evidence type="ECO:0000313" key="2">
    <source>
        <dbReference type="EMBL" id="KAB2573487.1"/>
    </source>
</evidence>
<keyword evidence="1" id="KW-0732">Signal</keyword>
<organism evidence="2 3">
    <name type="scientific">Lasiodiplodia theobromae</name>
    <dbReference type="NCBI Taxonomy" id="45133"/>
    <lineage>
        <taxon>Eukaryota</taxon>
        <taxon>Fungi</taxon>
        <taxon>Dikarya</taxon>
        <taxon>Ascomycota</taxon>
        <taxon>Pezizomycotina</taxon>
        <taxon>Dothideomycetes</taxon>
        <taxon>Dothideomycetes incertae sedis</taxon>
        <taxon>Botryosphaeriales</taxon>
        <taxon>Botryosphaeriaceae</taxon>
        <taxon>Lasiodiplodia</taxon>
    </lineage>
</organism>
<evidence type="ECO:0000313" key="3">
    <source>
        <dbReference type="Proteomes" id="UP000325902"/>
    </source>
</evidence>
<proteinExistence type="predicted"/>
<name>A0A5N5D790_9PEZI</name>
<sequence length="67" mass="6873">MRFAIIFFLAGLVASAPATLQAREDCPAGAYGALCPGNAPADAVCCDTRGVGHCDGPGRLYNVCKVE</sequence>
<protein>
    <submittedName>
        <fullName evidence="2">Uncharacterized protein</fullName>
    </submittedName>
</protein>
<reference evidence="2 3" key="1">
    <citation type="journal article" date="2019" name="Sci. Rep.">
        <title>A multi-omics analysis of the grapevine pathogen Lasiodiplodia theobromae reveals that temperature affects the expression of virulence- and pathogenicity-related genes.</title>
        <authorList>
            <person name="Felix C."/>
            <person name="Meneses R."/>
            <person name="Goncalves M.F.M."/>
            <person name="Tilleman L."/>
            <person name="Duarte A.S."/>
            <person name="Jorrin-Novo J.V."/>
            <person name="Van de Peer Y."/>
            <person name="Deforce D."/>
            <person name="Van Nieuwerburgh F."/>
            <person name="Esteves A.C."/>
            <person name="Alves A."/>
        </authorList>
    </citation>
    <scope>NUCLEOTIDE SEQUENCE [LARGE SCALE GENOMIC DNA]</scope>
    <source>
        <strain evidence="2 3">LA-SOL3</strain>
    </source>
</reference>
<dbReference type="AlphaFoldDB" id="A0A5N5D790"/>
<dbReference type="Proteomes" id="UP000325902">
    <property type="component" value="Unassembled WGS sequence"/>
</dbReference>
<feature type="chain" id="PRO_5024994941" evidence="1">
    <location>
        <begin position="16"/>
        <end position="67"/>
    </location>
</feature>
<dbReference type="EMBL" id="VCHE01000058">
    <property type="protein sequence ID" value="KAB2573487.1"/>
    <property type="molecule type" value="Genomic_DNA"/>
</dbReference>
<evidence type="ECO:0000256" key="1">
    <source>
        <dbReference type="SAM" id="SignalP"/>
    </source>
</evidence>
<dbReference type="OrthoDB" id="10421981at2759"/>
<feature type="signal peptide" evidence="1">
    <location>
        <begin position="1"/>
        <end position="15"/>
    </location>
</feature>
<keyword evidence="3" id="KW-1185">Reference proteome</keyword>